<evidence type="ECO:0000259" key="8">
    <source>
        <dbReference type="PROSITE" id="PS50054"/>
    </source>
</evidence>
<dbReference type="InterPro" id="IPR029021">
    <property type="entry name" value="Prot-tyrosine_phosphatase-like"/>
</dbReference>
<dbReference type="InterPro" id="IPR044506">
    <property type="entry name" value="CDC14_C"/>
</dbReference>
<feature type="region of interest" description="Disordered" evidence="7">
    <location>
        <begin position="381"/>
        <end position="462"/>
    </location>
</feature>
<dbReference type="CDD" id="cd14499">
    <property type="entry name" value="CDC14_C"/>
    <property type="match status" value="1"/>
</dbReference>
<evidence type="ECO:0000256" key="1">
    <source>
        <dbReference type="ARBA" id="ARBA00007315"/>
    </source>
</evidence>
<comment type="similarity">
    <text evidence="1">Belongs to the protein-tyrosine phosphatase family. Non-receptor class CDC14 subfamily.</text>
</comment>
<feature type="compositionally biased region" description="Polar residues" evidence="7">
    <location>
        <begin position="267"/>
        <end position="284"/>
    </location>
</feature>
<keyword evidence="3" id="KW-0132">Cell division</keyword>
<dbReference type="Pfam" id="PF00782">
    <property type="entry name" value="DSPc"/>
    <property type="match status" value="1"/>
</dbReference>
<evidence type="ECO:0000313" key="11">
    <source>
        <dbReference type="Proteomes" id="UP000054324"/>
    </source>
</evidence>
<dbReference type="SMART" id="SM00195">
    <property type="entry name" value="DSPc"/>
    <property type="match status" value="1"/>
</dbReference>
<sequence length="871" mass="96686">MKQLSVSPNRCQVICLNRTPEESYRNLCTNDSIPFLPFRDASFVPSNYQLTLLDCLHAVSKAVEHKFLDLSTFNLAEYEYYEQVENGDLNWIVPGKFIAFCGPHAQSKIENGYPLHAPEVYIPYFRKHNVSTIIRLNRKVYDSRRFTDAGFDHFDLFFADGSYPPDDIMLRFLQICEQAPGAVAVHCKAGLGRTGTLISCYLMKHYRMSSHEVIAWCRICRPGSVIGPQQHWLDLKQHFCWNMGDLYRSKQRVQIIHAPPMSGDFEVTTNAAHTSSDSNAQQPEHPTCGDGLDSRETLAEGARTPELQINDAELEVTDAVLFPPLLGIYLSFRFLPHSSGQPTTMTSGDPVDENRPPLANTLPIPLRLYLPRDSVQLDSLATVDSSSSIPKSQRKSATHHNGEPTLKTMNNKSHLTEDATSLSDSVREGVVPKTSINSNSKTTPQTGTAEEPAKELTQGDQLNRLKLLRRQIQKRITQLEAERNSIQTRSSSGPAAYTRRKKNSFSAGKSDLPSQNRVLDNYSHTATSPESNVHVTTAPGKQSKTDTRTKRPPLSKESKPVASTDSDVLSPVKSSTLRKSLDFVARTLGSGVSASDPDNTRVRTSSRSSLSQNHQSVAVGPGSVDAILMEKNSPSCVTSSGNHRLDPILLESPDSAKPPSSPITGIRTVDVALHNFERTGVIPGSSLPTTQCGPRLNIRRKYSAPQMAEQETSRFSHRQPSLRLPNKIGQLRYELDIGIRPQTRSHSSASEHTLYPSYTISPSVCSNDVTRNPYYTRSHRNKLGQQPVEDFSEYLRSSPGIGGSDSLTNQIYRYKLPSGSLAHYTNGTWIPLAGYQTSVPSESYESRLRSGTTYSTVSRTKPLLQYSYVLN</sequence>
<dbReference type="PROSITE" id="PS00383">
    <property type="entry name" value="TYR_PHOSPHATASE_1"/>
    <property type="match status" value="1"/>
</dbReference>
<evidence type="ECO:0000256" key="5">
    <source>
        <dbReference type="ARBA" id="ARBA00022912"/>
    </source>
</evidence>
<keyword evidence="4" id="KW-0378">Hydrolase</keyword>
<accession>A0A074ZPI2</accession>
<dbReference type="InterPro" id="IPR050561">
    <property type="entry name" value="PTP"/>
</dbReference>
<feature type="compositionally biased region" description="Basic and acidic residues" evidence="7">
    <location>
        <begin position="543"/>
        <end position="559"/>
    </location>
</feature>
<feature type="domain" description="Tyrosine-protein phosphatase" evidence="8">
    <location>
        <begin position="87"/>
        <end position="246"/>
    </location>
</feature>
<dbReference type="InterPro" id="IPR029260">
    <property type="entry name" value="DSPn"/>
</dbReference>
<dbReference type="FunFam" id="3.90.190.10:FF:000006">
    <property type="entry name" value="Dual specificity protein phosphatase CDC14B"/>
    <property type="match status" value="1"/>
</dbReference>
<dbReference type="EMBL" id="KL596783">
    <property type="protein sequence ID" value="KER25225.1"/>
    <property type="molecule type" value="Genomic_DNA"/>
</dbReference>
<feature type="compositionally biased region" description="Polar residues" evidence="7">
    <location>
        <begin position="434"/>
        <end position="448"/>
    </location>
</feature>
<dbReference type="STRING" id="6198.A0A074ZPI2"/>
<keyword evidence="5" id="KW-0904">Protein phosphatase</keyword>
<feature type="compositionally biased region" description="Polar residues" evidence="7">
    <location>
        <begin position="484"/>
        <end position="493"/>
    </location>
</feature>
<evidence type="ECO:0000259" key="9">
    <source>
        <dbReference type="PROSITE" id="PS50056"/>
    </source>
</evidence>
<evidence type="ECO:0000256" key="2">
    <source>
        <dbReference type="ARBA" id="ARBA00013064"/>
    </source>
</evidence>
<dbReference type="GO" id="GO:0004725">
    <property type="term" value="F:protein tyrosine phosphatase activity"/>
    <property type="evidence" value="ECO:0007669"/>
    <property type="project" value="UniProtKB-EC"/>
</dbReference>
<feature type="region of interest" description="Disordered" evidence="7">
    <location>
        <begin position="589"/>
        <end position="618"/>
    </location>
</feature>
<dbReference type="Gene3D" id="3.90.190.10">
    <property type="entry name" value="Protein tyrosine phosphatase superfamily"/>
    <property type="match status" value="2"/>
</dbReference>
<evidence type="ECO:0000256" key="4">
    <source>
        <dbReference type="ARBA" id="ARBA00022801"/>
    </source>
</evidence>
<keyword evidence="6" id="KW-0131">Cell cycle</keyword>
<gene>
    <name evidence="10" type="ORF">T265_07269</name>
</gene>
<feature type="compositionally biased region" description="Low complexity" evidence="7">
    <location>
        <begin position="602"/>
        <end position="617"/>
    </location>
</feature>
<feature type="compositionally biased region" description="Polar residues" evidence="7">
    <location>
        <begin position="561"/>
        <end position="572"/>
    </location>
</feature>
<dbReference type="AlphaFoldDB" id="A0A074ZPI2"/>
<evidence type="ECO:0000256" key="7">
    <source>
        <dbReference type="SAM" id="MobiDB-lite"/>
    </source>
</evidence>
<dbReference type="InterPro" id="IPR000387">
    <property type="entry name" value="Tyr_Pase_dom"/>
</dbReference>
<feature type="domain" description="Tyrosine specific protein phosphatases" evidence="9">
    <location>
        <begin position="170"/>
        <end position="232"/>
    </location>
</feature>
<dbReference type="CTD" id="20321448"/>
<organism evidence="10 11">
    <name type="scientific">Opisthorchis viverrini</name>
    <name type="common">Southeast Asian liver fluke</name>
    <dbReference type="NCBI Taxonomy" id="6198"/>
    <lineage>
        <taxon>Eukaryota</taxon>
        <taxon>Metazoa</taxon>
        <taxon>Spiralia</taxon>
        <taxon>Lophotrochozoa</taxon>
        <taxon>Platyhelminthes</taxon>
        <taxon>Trematoda</taxon>
        <taxon>Digenea</taxon>
        <taxon>Opisthorchiida</taxon>
        <taxon>Opisthorchiata</taxon>
        <taxon>Opisthorchiidae</taxon>
        <taxon>Opisthorchis</taxon>
    </lineage>
</organism>
<dbReference type="GeneID" id="20321448"/>
<evidence type="ECO:0000313" key="10">
    <source>
        <dbReference type="EMBL" id="KER25225.1"/>
    </source>
</evidence>
<feature type="compositionally biased region" description="Polar residues" evidence="7">
    <location>
        <begin position="407"/>
        <end position="424"/>
    </location>
</feature>
<dbReference type="Proteomes" id="UP000054324">
    <property type="component" value="Unassembled WGS sequence"/>
</dbReference>
<feature type="compositionally biased region" description="Polar residues" evidence="7">
    <location>
        <begin position="504"/>
        <end position="542"/>
    </location>
</feature>
<dbReference type="Pfam" id="PF14671">
    <property type="entry name" value="DSPn"/>
    <property type="match status" value="1"/>
</dbReference>
<dbReference type="OrthoDB" id="266663at2759"/>
<feature type="region of interest" description="Disordered" evidence="7">
    <location>
        <begin position="267"/>
        <end position="295"/>
    </location>
</feature>
<protein>
    <recommendedName>
        <fullName evidence="2">protein-tyrosine-phosphatase</fullName>
        <ecNumber evidence="2">3.1.3.48</ecNumber>
    </recommendedName>
</protein>
<dbReference type="SUPFAM" id="SSF52799">
    <property type="entry name" value="(Phosphotyrosine protein) phosphatases II"/>
    <property type="match status" value="2"/>
</dbReference>
<dbReference type="KEGG" id="ovi:T265_07269"/>
<dbReference type="GO" id="GO:0051301">
    <property type="term" value="P:cell division"/>
    <property type="evidence" value="ECO:0007669"/>
    <property type="project" value="UniProtKB-KW"/>
</dbReference>
<evidence type="ECO:0000256" key="3">
    <source>
        <dbReference type="ARBA" id="ARBA00022618"/>
    </source>
</evidence>
<keyword evidence="11" id="KW-1185">Reference proteome</keyword>
<feature type="region of interest" description="Disordered" evidence="7">
    <location>
        <begin position="340"/>
        <end position="359"/>
    </location>
</feature>
<dbReference type="PROSITE" id="PS50054">
    <property type="entry name" value="TYR_PHOSPHATASE_DUAL"/>
    <property type="match status" value="1"/>
</dbReference>
<proteinExistence type="inferred from homology"/>
<feature type="region of interest" description="Disordered" evidence="7">
    <location>
        <begin position="483"/>
        <end position="572"/>
    </location>
</feature>
<dbReference type="EC" id="3.1.3.48" evidence="2"/>
<dbReference type="PANTHER" id="PTHR23339">
    <property type="entry name" value="TYROSINE SPECIFIC PROTEIN PHOSPHATASE AND DUAL SPECIFICITY PROTEIN PHOSPHATASE"/>
    <property type="match status" value="1"/>
</dbReference>
<dbReference type="InterPro" id="IPR020422">
    <property type="entry name" value="TYR_PHOSPHATASE_DUAL_dom"/>
</dbReference>
<dbReference type="PROSITE" id="PS50056">
    <property type="entry name" value="TYR_PHOSPHATASE_2"/>
    <property type="match status" value="1"/>
</dbReference>
<dbReference type="InterPro" id="IPR000340">
    <property type="entry name" value="Dual-sp_phosphatase_cat-dom"/>
</dbReference>
<evidence type="ECO:0000256" key="6">
    <source>
        <dbReference type="ARBA" id="ARBA00023306"/>
    </source>
</evidence>
<dbReference type="RefSeq" id="XP_009171011.1">
    <property type="nucleotide sequence ID" value="XM_009172747.1"/>
</dbReference>
<dbReference type="InterPro" id="IPR016130">
    <property type="entry name" value="Tyr_Pase_AS"/>
</dbReference>
<reference evidence="10 11" key="1">
    <citation type="submission" date="2013-11" db="EMBL/GenBank/DDBJ databases">
        <title>Opisthorchis viverrini - life in the bile duct.</title>
        <authorList>
            <person name="Young N.D."/>
            <person name="Nagarajan N."/>
            <person name="Lin S.J."/>
            <person name="Korhonen P.K."/>
            <person name="Jex A.R."/>
            <person name="Hall R.S."/>
            <person name="Safavi-Hemami H."/>
            <person name="Kaewkong W."/>
            <person name="Bertrand D."/>
            <person name="Gao S."/>
            <person name="Seet Q."/>
            <person name="Wongkham S."/>
            <person name="Teh B.T."/>
            <person name="Wongkham C."/>
            <person name="Intapan P.M."/>
            <person name="Maleewong W."/>
            <person name="Yang X."/>
            <person name="Hu M."/>
            <person name="Wang Z."/>
            <person name="Hofmann A."/>
            <person name="Sternberg P.W."/>
            <person name="Tan P."/>
            <person name="Wang J."/>
            <person name="Gasser R.B."/>
        </authorList>
    </citation>
    <scope>NUCLEOTIDE SEQUENCE [LARGE SCALE GENOMIC DNA]</scope>
</reference>
<name>A0A074ZPI2_OPIVI</name>